<feature type="domain" description="ATPase of the ABC class C-terminal" evidence="1">
    <location>
        <begin position="166"/>
        <end position="434"/>
    </location>
</feature>
<dbReference type="InterPro" id="IPR027417">
    <property type="entry name" value="P-loop_NTPase"/>
</dbReference>
<dbReference type="EMBL" id="PTJD01000008">
    <property type="protein sequence ID" value="PPK94275.1"/>
    <property type="molecule type" value="Genomic_DNA"/>
</dbReference>
<accession>A0A2S6IJB8</accession>
<organism evidence="4 5">
    <name type="scientific">Kineococcus xinjiangensis</name>
    <dbReference type="NCBI Taxonomy" id="512762"/>
    <lineage>
        <taxon>Bacteria</taxon>
        <taxon>Bacillati</taxon>
        <taxon>Actinomycetota</taxon>
        <taxon>Actinomycetes</taxon>
        <taxon>Kineosporiales</taxon>
        <taxon>Kineosporiaceae</taxon>
        <taxon>Kineococcus</taxon>
    </lineage>
</organism>
<comment type="caution">
    <text evidence="4">The sequence shown here is derived from an EMBL/GenBank/DDBJ whole genome shotgun (WGS) entry which is preliminary data.</text>
</comment>
<protein>
    <submittedName>
        <fullName evidence="4">Putative ABC-class ATPase</fullName>
    </submittedName>
</protein>
<dbReference type="OrthoDB" id="9809999at2"/>
<sequence>MTSTSARRDLAATLHELHGAPYARYRSLQGSWVLPLGDAEAELRVVRAQADPFAPPSRFEVRLGAGVLAAPSGLWSSPVRARALAAHLARTAAVVAGAELRIDAGGQEVLRRTSCEVLPDGSAVLRFAAHLPGPRRRVDGRGAARLLAGELPQVVAALRHDALDAAEVRRFVDTVDDADTLRRRLPELGLVAFVADGAVLARRSGVDPRPAVGAVPFAAPPQLRVEVDLPHAGRVSGAGVPEGVVLVVGGGFHGKSTLLRALEAGVNDHVPGDGRELVVTRSDAVAVRAEDGRAVTRVDVGAFVRSLPGGLDPADFSTAEASGSTSQAAAVLEAVEAGAGVLLLDEDTTATNLMVRDARMQALVAKEREPLNPFVDLVRSLHRDRGVSTVLVVGSSGDYLDVADRVLLMDSYVPSDVTARAREVAARPTGRVAEAGTFPPVRHRVVDPSSVDASARGRVRVAARGTDALLLGEHEVDVRAVRQFVDAPHVVGAGLALARLVGAGHLDSRRTLAQALDLLDADLAEDRPGALERLLGGVAVDAAVPRRFEVAAALDRLRGLRVLRLTEG</sequence>
<evidence type="ECO:0000313" key="5">
    <source>
        <dbReference type="Proteomes" id="UP000239485"/>
    </source>
</evidence>
<evidence type="ECO:0000313" key="4">
    <source>
        <dbReference type="EMBL" id="PPK94275.1"/>
    </source>
</evidence>
<gene>
    <name evidence="4" type="ORF">CLV92_108178</name>
</gene>
<dbReference type="InterPro" id="IPR046834">
    <property type="entry name" value="ABC_ATPase_C"/>
</dbReference>
<evidence type="ECO:0000259" key="1">
    <source>
        <dbReference type="Pfam" id="PF09818"/>
    </source>
</evidence>
<dbReference type="SUPFAM" id="SSF52540">
    <property type="entry name" value="P-loop containing nucleoside triphosphate hydrolases"/>
    <property type="match status" value="1"/>
</dbReference>
<dbReference type="PANTHER" id="PTHR38149">
    <property type="entry name" value="ATPASE"/>
    <property type="match status" value="1"/>
</dbReference>
<dbReference type="InterPro" id="IPR046833">
    <property type="entry name" value="ABC_N"/>
</dbReference>
<dbReference type="InterPro" id="IPR019195">
    <property type="entry name" value="ABC_ATPase_put"/>
</dbReference>
<name>A0A2S6IJB8_9ACTN</name>
<dbReference type="Pfam" id="PF20446">
    <property type="entry name" value="ABC_N"/>
    <property type="match status" value="1"/>
</dbReference>
<feature type="domain" description="ATPase of the ABC class N-terminal" evidence="2">
    <location>
        <begin position="9"/>
        <end position="157"/>
    </location>
</feature>
<dbReference type="InterPro" id="IPR049069">
    <property type="entry name" value="MRB1590-like_C"/>
</dbReference>
<dbReference type="RefSeq" id="WP_104433204.1">
    <property type="nucleotide sequence ID" value="NZ_PTJD01000008.1"/>
</dbReference>
<feature type="domain" description="MRB1590-like C-terminal" evidence="3">
    <location>
        <begin position="460"/>
        <end position="562"/>
    </location>
</feature>
<dbReference type="AlphaFoldDB" id="A0A2S6IJB8"/>
<evidence type="ECO:0000259" key="3">
    <source>
        <dbReference type="Pfam" id="PF21117"/>
    </source>
</evidence>
<reference evidence="4 5" key="1">
    <citation type="submission" date="2018-02" db="EMBL/GenBank/DDBJ databases">
        <title>Genomic Encyclopedia of Archaeal and Bacterial Type Strains, Phase II (KMG-II): from individual species to whole genera.</title>
        <authorList>
            <person name="Goeker M."/>
        </authorList>
    </citation>
    <scope>NUCLEOTIDE SEQUENCE [LARGE SCALE GENOMIC DNA]</scope>
    <source>
        <strain evidence="4 5">DSM 22857</strain>
    </source>
</reference>
<dbReference type="Proteomes" id="UP000239485">
    <property type="component" value="Unassembled WGS sequence"/>
</dbReference>
<proteinExistence type="predicted"/>
<dbReference type="Pfam" id="PF09818">
    <property type="entry name" value="ABC_ATPase"/>
    <property type="match status" value="1"/>
</dbReference>
<keyword evidence="5" id="KW-1185">Reference proteome</keyword>
<dbReference type="PANTHER" id="PTHR38149:SF1">
    <property type="entry name" value="ATPASE"/>
    <property type="match status" value="1"/>
</dbReference>
<evidence type="ECO:0000259" key="2">
    <source>
        <dbReference type="Pfam" id="PF20446"/>
    </source>
</evidence>
<dbReference type="Gene3D" id="3.40.50.300">
    <property type="entry name" value="P-loop containing nucleotide triphosphate hydrolases"/>
    <property type="match status" value="1"/>
</dbReference>
<dbReference type="Pfam" id="PF21117">
    <property type="entry name" value="MRB1590_C"/>
    <property type="match status" value="1"/>
</dbReference>